<dbReference type="GO" id="GO:0009451">
    <property type="term" value="P:RNA modification"/>
    <property type="evidence" value="ECO:0007669"/>
    <property type="project" value="InterPro"/>
</dbReference>
<evidence type="ECO:0000313" key="2">
    <source>
        <dbReference type="Proteomes" id="UP000631114"/>
    </source>
</evidence>
<organism evidence="1 2">
    <name type="scientific">Coptis chinensis</name>
    <dbReference type="NCBI Taxonomy" id="261450"/>
    <lineage>
        <taxon>Eukaryota</taxon>
        <taxon>Viridiplantae</taxon>
        <taxon>Streptophyta</taxon>
        <taxon>Embryophyta</taxon>
        <taxon>Tracheophyta</taxon>
        <taxon>Spermatophyta</taxon>
        <taxon>Magnoliopsida</taxon>
        <taxon>Ranunculales</taxon>
        <taxon>Ranunculaceae</taxon>
        <taxon>Coptidoideae</taxon>
        <taxon>Coptis</taxon>
    </lineage>
</organism>
<evidence type="ECO:0008006" key="3">
    <source>
        <dbReference type="Google" id="ProtNLM"/>
    </source>
</evidence>
<dbReference type="Pfam" id="PF20431">
    <property type="entry name" value="E_motif"/>
    <property type="match status" value="1"/>
</dbReference>
<comment type="caution">
    <text evidence="1">The sequence shown here is derived from an EMBL/GenBank/DDBJ whole genome shotgun (WGS) entry which is preliminary data.</text>
</comment>
<dbReference type="PANTHER" id="PTHR47926">
    <property type="entry name" value="PENTATRICOPEPTIDE REPEAT-CONTAINING PROTEIN"/>
    <property type="match status" value="1"/>
</dbReference>
<accession>A0A835H4I8</accession>
<dbReference type="EMBL" id="JADFTS010000008">
    <property type="protein sequence ID" value="KAF9591617.1"/>
    <property type="molecule type" value="Genomic_DNA"/>
</dbReference>
<name>A0A835H4I8_9MAGN</name>
<protein>
    <recommendedName>
        <fullName evidence="3">Pentatricopeptide repeat-containing protein</fullName>
    </recommendedName>
</protein>
<reference evidence="1 2" key="1">
    <citation type="submission" date="2020-10" db="EMBL/GenBank/DDBJ databases">
        <title>The Coptis chinensis genome and diversification of protoberbering-type alkaloids.</title>
        <authorList>
            <person name="Wang B."/>
            <person name="Shu S."/>
            <person name="Song C."/>
            <person name="Liu Y."/>
        </authorList>
    </citation>
    <scope>NUCLEOTIDE SEQUENCE [LARGE SCALE GENOMIC DNA]</scope>
    <source>
        <strain evidence="1">HL-2020</strain>
        <tissue evidence="1">Leaf</tissue>
    </source>
</reference>
<proteinExistence type="predicted"/>
<dbReference type="AlphaFoldDB" id="A0A835H4I8"/>
<sequence>MPINPNSIVWGALLGGCRVHKDADLAEMATKCLLELEPENGAIYVLVSNTLIYMQLATNGMTSVAYKKLMMMDKGIKKTPGCSSIEMSGAIHKFVAGDRPFSLCARYIRGVSRFRGGGKRECTLPT</sequence>
<dbReference type="InterPro" id="IPR046960">
    <property type="entry name" value="PPR_At4g14850-like_plant"/>
</dbReference>
<gene>
    <name evidence="1" type="ORF">IFM89_004846</name>
</gene>
<evidence type="ECO:0000313" key="1">
    <source>
        <dbReference type="EMBL" id="KAF9591617.1"/>
    </source>
</evidence>
<dbReference type="OrthoDB" id="1166592at2759"/>
<keyword evidence="2" id="KW-1185">Reference proteome</keyword>
<dbReference type="GO" id="GO:0003723">
    <property type="term" value="F:RNA binding"/>
    <property type="evidence" value="ECO:0007669"/>
    <property type="project" value="InterPro"/>
</dbReference>
<dbReference type="Proteomes" id="UP000631114">
    <property type="component" value="Unassembled WGS sequence"/>
</dbReference>
<dbReference type="InterPro" id="IPR046848">
    <property type="entry name" value="E_motif"/>
</dbReference>